<organism evidence="2 3">
    <name type="scientific">Endocarpon pusillum (strain Z07020 / HMAS-L-300199)</name>
    <name type="common">Lichen-forming fungus</name>
    <dbReference type="NCBI Taxonomy" id="1263415"/>
    <lineage>
        <taxon>Eukaryota</taxon>
        <taxon>Fungi</taxon>
        <taxon>Dikarya</taxon>
        <taxon>Ascomycota</taxon>
        <taxon>Pezizomycotina</taxon>
        <taxon>Eurotiomycetes</taxon>
        <taxon>Chaetothyriomycetidae</taxon>
        <taxon>Verrucariales</taxon>
        <taxon>Verrucariaceae</taxon>
        <taxon>Endocarpon</taxon>
    </lineage>
</organism>
<dbReference type="Pfam" id="PF06999">
    <property type="entry name" value="Suc_Fer-like"/>
    <property type="match status" value="1"/>
</dbReference>
<dbReference type="SUPFAM" id="SSF52833">
    <property type="entry name" value="Thioredoxin-like"/>
    <property type="match status" value="1"/>
</dbReference>
<dbReference type="Proteomes" id="UP000019373">
    <property type="component" value="Unassembled WGS sequence"/>
</dbReference>
<dbReference type="InterPro" id="IPR036249">
    <property type="entry name" value="Thioredoxin-like_sf"/>
</dbReference>
<dbReference type="PANTHER" id="PTHR31902">
    <property type="entry name" value="ACTIN PATCHES DISTAL PROTEIN 1"/>
    <property type="match status" value="1"/>
</dbReference>
<dbReference type="PANTHER" id="PTHR31902:SF14">
    <property type="entry name" value="ACTIN PATCHES DISTAL PROTEIN 1"/>
    <property type="match status" value="1"/>
</dbReference>
<gene>
    <name evidence="2" type="ORF">EPUS_08898</name>
</gene>
<feature type="region of interest" description="Disordered" evidence="1">
    <location>
        <begin position="1"/>
        <end position="47"/>
    </location>
</feature>
<evidence type="ECO:0000313" key="2">
    <source>
        <dbReference type="EMBL" id="ERF74159.1"/>
    </source>
</evidence>
<feature type="compositionally biased region" description="Basic and acidic residues" evidence="1">
    <location>
        <begin position="208"/>
        <end position="218"/>
    </location>
</feature>
<feature type="compositionally biased region" description="Low complexity" evidence="1">
    <location>
        <begin position="13"/>
        <end position="28"/>
    </location>
</feature>
<dbReference type="OMA" id="CTIKYPA"/>
<dbReference type="InterPro" id="IPR009737">
    <property type="entry name" value="Aim32/Apd1-like"/>
</dbReference>
<feature type="region of interest" description="Disordered" evidence="1">
    <location>
        <begin position="335"/>
        <end position="361"/>
    </location>
</feature>
<feature type="compositionally biased region" description="Low complexity" evidence="1">
    <location>
        <begin position="195"/>
        <end position="206"/>
    </location>
</feature>
<reference evidence="3" key="1">
    <citation type="journal article" date="2014" name="BMC Genomics">
        <title>Genome characteristics reveal the impact of lichenization on lichen-forming fungus Endocarpon pusillum Hedwig (Verrucariales, Ascomycota).</title>
        <authorList>
            <person name="Wang Y.-Y."/>
            <person name="Liu B."/>
            <person name="Zhang X.-Y."/>
            <person name="Zhou Q.-M."/>
            <person name="Zhang T."/>
            <person name="Li H."/>
            <person name="Yu Y.-F."/>
            <person name="Zhang X.-L."/>
            <person name="Hao X.-Y."/>
            <person name="Wang M."/>
            <person name="Wang L."/>
            <person name="Wei J.-C."/>
        </authorList>
    </citation>
    <scope>NUCLEOTIDE SEQUENCE [LARGE SCALE GENOMIC DNA]</scope>
    <source>
        <strain evidence="3">Z07020 / HMAS-L-300199</strain>
    </source>
</reference>
<dbReference type="EMBL" id="KE720894">
    <property type="protein sequence ID" value="ERF74159.1"/>
    <property type="molecule type" value="Genomic_DNA"/>
</dbReference>
<keyword evidence="3" id="KW-1185">Reference proteome</keyword>
<proteinExistence type="predicted"/>
<dbReference type="eggNOG" id="ENOG502QT0V">
    <property type="taxonomic scope" value="Eukaryota"/>
</dbReference>
<feature type="region of interest" description="Disordered" evidence="1">
    <location>
        <begin position="194"/>
        <end position="240"/>
    </location>
</feature>
<evidence type="ECO:0000256" key="1">
    <source>
        <dbReference type="SAM" id="MobiDB-lite"/>
    </source>
</evidence>
<dbReference type="RefSeq" id="XP_007800210.1">
    <property type="nucleotide sequence ID" value="XM_007802019.1"/>
</dbReference>
<name>U1HXK4_ENDPU</name>
<protein>
    <submittedName>
        <fullName evidence="2">Uncharacterized protein</fullName>
    </submittedName>
</protein>
<dbReference type="AlphaFoldDB" id="U1HXK4"/>
<dbReference type="GeneID" id="19243738"/>
<dbReference type="Gene3D" id="3.40.30.10">
    <property type="entry name" value="Glutaredoxin"/>
    <property type="match status" value="1"/>
</dbReference>
<accession>U1HXK4</accession>
<sequence>MKSVIQRTRAFLTPSTSSTNLSKSSSAQPSPPSTPASSLPSSPYIFPPVSSDSTDDPNCLHDCSTCTIHYPSKWSINESDALYGHIRGWATHLLVATGRTDWVRDIADEKGSVMRAVGKHGTDLENGRCMVSACNMPVPDYDCHGRRDGEIIGNRLKNEQGQTEVLVLPKWEIVEDVRPSGVAEFMEGYVARQASSMSPISVDPSSKPTKDGEEHDRTAQNPSPQPPSIPSLSPTAAGSLSFPSQVQQYRTTNFKTRPCPHAYLILLGSQKPRDARCGQSAPLLRREFERHLRPLGLYRDIHDERPGGVGIYFISHVGGHKYSANVMVYRRSGSELEEKDDNSMTAGEEMDEETSLARNRTDRAVIEKNAASTGEAMQCIWLARVRPEDCEAIIKYTVLQGKVVKPERQLRGGFDRTKGLTSW</sequence>
<dbReference type="OrthoDB" id="10253744at2759"/>
<evidence type="ECO:0000313" key="3">
    <source>
        <dbReference type="Proteomes" id="UP000019373"/>
    </source>
</evidence>
<dbReference type="HOGENOM" id="CLU_033921_0_0_1"/>